<sequence>MAQHQYPGINLDLRYSNSRWRPRRSEGPHGYYLWAVEDDRLLPIREVFMMALMDKLTDKPDWHKKVFDEAIVAKWRAEAHAQSERELFDRIVHKARQPTDYVPMEEEEEEDGDDDFNRVVRTDCYTQRYGQTMTTLIPFPRSRILSEEAFDFVCTSS</sequence>
<gene>
    <name evidence="2" type="ORF">S40285_10112</name>
</gene>
<reference evidence="2 3" key="1">
    <citation type="journal article" date="2014" name="BMC Genomics">
        <title>Comparative genome sequencing reveals chemotype-specific gene clusters in the toxigenic black mold Stachybotrys.</title>
        <authorList>
            <person name="Semeiks J."/>
            <person name="Borek D."/>
            <person name="Otwinowski Z."/>
            <person name="Grishin N.V."/>
        </authorList>
    </citation>
    <scope>NUCLEOTIDE SEQUENCE [LARGE SCALE GENOMIC DNA]</scope>
    <source>
        <strain evidence="2 3">IBT 40285</strain>
    </source>
</reference>
<evidence type="ECO:0000259" key="1">
    <source>
        <dbReference type="Pfam" id="PF21666"/>
    </source>
</evidence>
<feature type="domain" description="DUF4246" evidence="1">
    <location>
        <begin position="6"/>
        <end position="78"/>
    </location>
</feature>
<dbReference type="InterPro" id="IPR025340">
    <property type="entry name" value="DUF4246"/>
</dbReference>
<dbReference type="OrthoDB" id="415532at2759"/>
<accession>A0A084QVG7</accession>
<keyword evidence="3" id="KW-1185">Reference proteome</keyword>
<dbReference type="AlphaFoldDB" id="A0A084QVG7"/>
<dbReference type="Pfam" id="PF21666">
    <property type="entry name" value="DUF4246_N"/>
    <property type="match status" value="1"/>
</dbReference>
<evidence type="ECO:0000313" key="3">
    <source>
        <dbReference type="Proteomes" id="UP000028524"/>
    </source>
</evidence>
<evidence type="ECO:0000313" key="2">
    <source>
        <dbReference type="EMBL" id="KFA67952.1"/>
    </source>
</evidence>
<dbReference type="Proteomes" id="UP000028524">
    <property type="component" value="Unassembled WGS sequence"/>
</dbReference>
<dbReference type="InParanoid" id="A0A084QVG7"/>
<dbReference type="PANTHER" id="PTHR33119:SF1">
    <property type="entry name" value="FE2OG DIOXYGENASE DOMAIN-CONTAINING PROTEIN"/>
    <property type="match status" value="1"/>
</dbReference>
<protein>
    <recommendedName>
        <fullName evidence="1">DUF4246 domain-containing protein</fullName>
    </recommendedName>
</protein>
<dbReference type="PANTHER" id="PTHR33119">
    <property type="entry name" value="IFI3P"/>
    <property type="match status" value="1"/>
</dbReference>
<dbReference type="EMBL" id="KL660061">
    <property type="protein sequence ID" value="KFA67952.1"/>
    <property type="molecule type" value="Genomic_DNA"/>
</dbReference>
<proteinExistence type="predicted"/>
<dbReference type="STRING" id="1283841.A0A084QVG7"/>
<name>A0A084QVG7_STAC4</name>
<dbReference type="HOGENOM" id="CLU_1679107_0_0_1"/>
<dbReference type="InterPro" id="IPR049207">
    <property type="entry name" value="DUF4246_N"/>
</dbReference>
<organism evidence="2 3">
    <name type="scientific">Stachybotrys chlorohalonatus (strain IBT 40285)</name>
    <dbReference type="NCBI Taxonomy" id="1283841"/>
    <lineage>
        <taxon>Eukaryota</taxon>
        <taxon>Fungi</taxon>
        <taxon>Dikarya</taxon>
        <taxon>Ascomycota</taxon>
        <taxon>Pezizomycotina</taxon>
        <taxon>Sordariomycetes</taxon>
        <taxon>Hypocreomycetidae</taxon>
        <taxon>Hypocreales</taxon>
        <taxon>Stachybotryaceae</taxon>
        <taxon>Stachybotrys</taxon>
    </lineage>
</organism>